<dbReference type="EMBL" id="JAFLVR010000083">
    <property type="protein sequence ID" value="MBO0454995.1"/>
    <property type="molecule type" value="Genomic_DNA"/>
</dbReference>
<dbReference type="InterPro" id="IPR025075">
    <property type="entry name" value="DUF3916"/>
</dbReference>
<comment type="caution">
    <text evidence="1">The sequence shown here is derived from an EMBL/GenBank/DDBJ whole genome shotgun (WGS) entry which is preliminary data.</text>
</comment>
<keyword evidence="2" id="KW-1185">Reference proteome</keyword>
<dbReference type="Pfam" id="PF13079">
    <property type="entry name" value="DUF3916"/>
    <property type="match status" value="1"/>
</dbReference>
<sequence length="136" mass="16439">MLKNSRYEHFHVPSDPFIESERTKGKIKTEFCRAWISTTERFILQKPDDLPFCKVVAFIAVPHYWSSQIIVFYDEDYYRSFWERTGPEQFWTKIDSEYSFCKEHTIKTSMSEICYREKLVDDEIVEGDLWFYGELS</sequence>
<protein>
    <submittedName>
        <fullName evidence="1">DUF3916 domain-containing protein</fullName>
    </submittedName>
</protein>
<proteinExistence type="predicted"/>
<reference evidence="1 2" key="1">
    <citation type="submission" date="2021-03" db="EMBL/GenBank/DDBJ databases">
        <title>Enterococcal diversity collection.</title>
        <authorList>
            <person name="Gilmore M.S."/>
            <person name="Schwartzman J."/>
            <person name="Van Tyne D."/>
            <person name="Martin M."/>
            <person name="Earl A.M."/>
            <person name="Manson A.L."/>
            <person name="Straub T."/>
            <person name="Salamzade R."/>
            <person name="Saavedra J."/>
            <person name="Lebreton F."/>
            <person name="Prichula J."/>
            <person name="Schaufler K."/>
            <person name="Gaca A."/>
            <person name="Sgardioli B."/>
            <person name="Wagenaar J."/>
            <person name="Strong T."/>
        </authorList>
    </citation>
    <scope>NUCLEOTIDE SEQUENCE [LARGE SCALE GENOMIC DNA]</scope>
    <source>
        <strain evidence="1 2">MJM16</strain>
    </source>
</reference>
<gene>
    <name evidence="1" type="ORF">JZO85_22305</name>
</gene>
<accession>A0ABS3HQ37</accession>
<organism evidence="1 2">
    <name type="scientific">Candidatus Enterococcus murrayae</name>
    <dbReference type="NCBI Taxonomy" id="2815321"/>
    <lineage>
        <taxon>Bacteria</taxon>
        <taxon>Bacillati</taxon>
        <taxon>Bacillota</taxon>
        <taxon>Bacilli</taxon>
        <taxon>Lactobacillales</taxon>
        <taxon>Enterococcaceae</taxon>
        <taxon>Enterococcus</taxon>
    </lineage>
</organism>
<dbReference type="RefSeq" id="WP_207110720.1">
    <property type="nucleotide sequence ID" value="NZ_JAFLVR010000083.1"/>
</dbReference>
<dbReference type="Proteomes" id="UP000664495">
    <property type="component" value="Unassembled WGS sequence"/>
</dbReference>
<name>A0ABS3HQ37_9ENTE</name>
<evidence type="ECO:0000313" key="2">
    <source>
        <dbReference type="Proteomes" id="UP000664495"/>
    </source>
</evidence>
<evidence type="ECO:0000313" key="1">
    <source>
        <dbReference type="EMBL" id="MBO0454995.1"/>
    </source>
</evidence>